<keyword evidence="1" id="KW-1133">Transmembrane helix</keyword>
<dbReference type="EMBL" id="CACVAY010000108">
    <property type="protein sequence ID" value="CAA6822000.1"/>
    <property type="molecule type" value="Genomic_DNA"/>
</dbReference>
<keyword evidence="1" id="KW-0812">Transmembrane</keyword>
<evidence type="ECO:0000256" key="1">
    <source>
        <dbReference type="SAM" id="Phobius"/>
    </source>
</evidence>
<sequence length="200" mass="23354">MSASLQPNRTHWLYYFLLLFSLFALSACSPVYKVSYDYQPPSSPQGLQCLKQCDISRQQCDNTCRTAYKSCSITAEKEAKSLMPELMVSYNKAYDTWLFERRLYLWDLDRYRFNRLHYTDRCVQDGTTKSSCYSSFYGRYGHEPYFHDFEPRKPSYAKTLADIKAKRCDDDCGCEKSYRLCYSGCGGTVKTQKTCIKNCD</sequence>
<protein>
    <submittedName>
        <fullName evidence="2">Uncharacterized protein</fullName>
    </submittedName>
</protein>
<proteinExistence type="predicted"/>
<accession>A0A6S6TYY2</accession>
<gene>
    <name evidence="2" type="ORF">HELGO_WM20307</name>
</gene>
<keyword evidence="1" id="KW-0472">Membrane</keyword>
<dbReference type="AlphaFoldDB" id="A0A6S6TYY2"/>
<evidence type="ECO:0000313" key="2">
    <source>
        <dbReference type="EMBL" id="CAA6822000.1"/>
    </source>
</evidence>
<name>A0A6S6TYY2_9GAMM</name>
<organism evidence="2">
    <name type="scientific">uncultured Thiotrichaceae bacterium</name>
    <dbReference type="NCBI Taxonomy" id="298394"/>
    <lineage>
        <taxon>Bacteria</taxon>
        <taxon>Pseudomonadati</taxon>
        <taxon>Pseudomonadota</taxon>
        <taxon>Gammaproteobacteria</taxon>
        <taxon>Thiotrichales</taxon>
        <taxon>Thiotrichaceae</taxon>
        <taxon>environmental samples</taxon>
    </lineage>
</organism>
<feature type="transmembrane region" description="Helical" evidence="1">
    <location>
        <begin position="12"/>
        <end position="32"/>
    </location>
</feature>
<reference evidence="2" key="1">
    <citation type="submission" date="2020-01" db="EMBL/GenBank/DDBJ databases">
        <authorList>
            <person name="Meier V. D."/>
            <person name="Meier V D."/>
        </authorList>
    </citation>
    <scope>NUCLEOTIDE SEQUENCE</scope>
    <source>
        <strain evidence="2">HLG_WM_MAG_07</strain>
    </source>
</reference>